<reference evidence="2" key="1">
    <citation type="submission" date="2017-08" db="EMBL/GenBank/DDBJ databases">
        <authorList>
            <person name="Varghese N."/>
            <person name="Submissions S."/>
        </authorList>
    </citation>
    <scope>NUCLEOTIDE SEQUENCE [LARGE SCALE GENOMIC DNA]</scope>
    <source>
        <strain evidence="2">USBA17B2</strain>
    </source>
</reference>
<dbReference type="Proteomes" id="UP000219688">
    <property type="component" value="Unassembled WGS sequence"/>
</dbReference>
<name>A0A285VT96_9MICO</name>
<sequence>MDLADRAQAFLDSHDAVLTTGEARTIGITDNGLCSLVRGATLRRAVRGAYVCARAYAGADAGGRHLLVLRAVLRSRPGELAASHLSAALALGMPVLDRDLTRIHVAYRRTTKESCRFDTHTVHRTPPAGGEVREHEGMHVVTPALAVLGTATVAGPSSGIMAADFALRDGLTSKTELAEWLERMRHHPGLSAARLVVERSSPSAESAGESLSRLVLEDLGYRVIPQVTIVEEDGRFVARVDFLLPELGVVVEFDGLTKYSGGDGAARLAAEKRREDSLRRLGYGVVRLVWADLFHPVRVRAAVQQAARAVSPERTAQLTGARALSVADASGRRNATGL</sequence>
<gene>
    <name evidence="1" type="ORF">SAMN05421879_10913</name>
</gene>
<dbReference type="Gene3D" id="3.40.960.10">
    <property type="entry name" value="VSR Endonuclease"/>
    <property type="match status" value="1"/>
</dbReference>
<evidence type="ECO:0008006" key="3">
    <source>
        <dbReference type="Google" id="ProtNLM"/>
    </source>
</evidence>
<proteinExistence type="predicted"/>
<organism evidence="1 2">
    <name type="scientific">Ornithinimicrobium cerasi</name>
    <dbReference type="NCBI Taxonomy" id="2248773"/>
    <lineage>
        <taxon>Bacteria</taxon>
        <taxon>Bacillati</taxon>
        <taxon>Actinomycetota</taxon>
        <taxon>Actinomycetes</taxon>
        <taxon>Micrococcales</taxon>
        <taxon>Ornithinimicrobiaceae</taxon>
        <taxon>Ornithinimicrobium</taxon>
    </lineage>
</organism>
<accession>A0A285VT96</accession>
<dbReference type="EMBL" id="OBQK01000009">
    <property type="protein sequence ID" value="SOC56808.1"/>
    <property type="molecule type" value="Genomic_DNA"/>
</dbReference>
<evidence type="ECO:0000313" key="2">
    <source>
        <dbReference type="Proteomes" id="UP000219688"/>
    </source>
</evidence>
<dbReference type="AlphaFoldDB" id="A0A285VT96"/>
<keyword evidence="2" id="KW-1185">Reference proteome</keyword>
<protein>
    <recommendedName>
        <fullName evidence="3">Transcriptional regulator, AbiEi antitoxin, Type IV TA system</fullName>
    </recommendedName>
</protein>
<dbReference type="RefSeq" id="WP_097188690.1">
    <property type="nucleotide sequence ID" value="NZ_OBQK01000009.1"/>
</dbReference>
<evidence type="ECO:0000313" key="1">
    <source>
        <dbReference type="EMBL" id="SOC56808.1"/>
    </source>
</evidence>